<evidence type="ECO:0000256" key="4">
    <source>
        <dbReference type="ARBA" id="ARBA00022723"/>
    </source>
</evidence>
<dbReference type="Proteomes" id="UP000054007">
    <property type="component" value="Unassembled WGS sequence"/>
</dbReference>
<keyword evidence="8" id="KW-0645">Protease</keyword>
<dbReference type="PANTHER" id="PTHR11735:SF6">
    <property type="entry name" value="TRNA N6-ADENOSINE THREONYLCARBAMOYLTRANSFERASE, MITOCHONDRIAL"/>
    <property type="match status" value="1"/>
</dbReference>
<dbReference type="PANTHER" id="PTHR11735">
    <property type="entry name" value="TRNA N6-ADENOSINE THREONYLCARBAMOYLTRANSFERASE"/>
    <property type="match status" value="1"/>
</dbReference>
<gene>
    <name evidence="8" type="ORF">CYLTODRAFT_419135</name>
</gene>
<evidence type="ECO:0000256" key="5">
    <source>
        <dbReference type="ARBA" id="ARBA00023315"/>
    </source>
</evidence>
<keyword evidence="9" id="KW-1185">Reference proteome</keyword>
<feature type="domain" description="Gcp-like" evidence="7">
    <location>
        <begin position="20"/>
        <end position="323"/>
    </location>
</feature>
<dbReference type="GO" id="GO:0046872">
    <property type="term" value="F:metal ion binding"/>
    <property type="evidence" value="ECO:0007669"/>
    <property type="project" value="UniProtKB-KW"/>
</dbReference>
<comment type="catalytic activity">
    <reaction evidence="6">
        <text>L-threonylcarbamoyladenylate + adenosine(37) in tRNA = N(6)-L-threonylcarbamoyladenosine(37) in tRNA + AMP + H(+)</text>
        <dbReference type="Rhea" id="RHEA:37059"/>
        <dbReference type="Rhea" id="RHEA-COMP:10162"/>
        <dbReference type="Rhea" id="RHEA-COMP:10163"/>
        <dbReference type="ChEBI" id="CHEBI:15378"/>
        <dbReference type="ChEBI" id="CHEBI:73682"/>
        <dbReference type="ChEBI" id="CHEBI:74411"/>
        <dbReference type="ChEBI" id="CHEBI:74418"/>
        <dbReference type="ChEBI" id="CHEBI:456215"/>
        <dbReference type="EC" id="2.3.1.234"/>
    </reaction>
</comment>
<dbReference type="GO" id="GO:0008233">
    <property type="term" value="F:peptidase activity"/>
    <property type="evidence" value="ECO:0007669"/>
    <property type="project" value="UniProtKB-KW"/>
</dbReference>
<dbReference type="GO" id="GO:0072670">
    <property type="term" value="P:mitochondrial tRNA threonylcarbamoyladenosine modification"/>
    <property type="evidence" value="ECO:0007669"/>
    <property type="project" value="TreeGrafter"/>
</dbReference>
<dbReference type="InterPro" id="IPR000905">
    <property type="entry name" value="Gcp-like_dom"/>
</dbReference>
<evidence type="ECO:0000256" key="2">
    <source>
        <dbReference type="ARBA" id="ARBA00022679"/>
    </source>
</evidence>
<evidence type="ECO:0000256" key="3">
    <source>
        <dbReference type="ARBA" id="ARBA00022694"/>
    </source>
</evidence>
<proteinExistence type="predicted"/>
<keyword evidence="4" id="KW-0479">Metal-binding</keyword>
<keyword evidence="5" id="KW-0012">Acyltransferase</keyword>
<dbReference type="PROSITE" id="PS01016">
    <property type="entry name" value="GLYCOPROTEASE"/>
    <property type="match status" value="1"/>
</dbReference>
<evidence type="ECO:0000313" key="9">
    <source>
        <dbReference type="Proteomes" id="UP000054007"/>
    </source>
</evidence>
<dbReference type="OrthoDB" id="10259622at2759"/>
<dbReference type="STRING" id="1314674.A0A0D7BKN5"/>
<evidence type="ECO:0000259" key="7">
    <source>
        <dbReference type="Pfam" id="PF00814"/>
    </source>
</evidence>
<evidence type="ECO:0000313" key="8">
    <source>
        <dbReference type="EMBL" id="KIY71133.1"/>
    </source>
</evidence>
<dbReference type="InterPro" id="IPR017861">
    <property type="entry name" value="KAE1/TsaD"/>
</dbReference>
<evidence type="ECO:0000256" key="1">
    <source>
        <dbReference type="ARBA" id="ARBA00012156"/>
    </source>
</evidence>
<protein>
    <recommendedName>
        <fullName evidence="1">N(6)-L-threonylcarbamoyladenine synthase</fullName>
        <ecNumber evidence="1">2.3.1.234</ecNumber>
    </recommendedName>
</protein>
<dbReference type="GO" id="GO:0005739">
    <property type="term" value="C:mitochondrion"/>
    <property type="evidence" value="ECO:0007669"/>
    <property type="project" value="TreeGrafter"/>
</dbReference>
<dbReference type="NCBIfam" id="TIGR00329">
    <property type="entry name" value="gcp_kae1"/>
    <property type="match status" value="1"/>
</dbReference>
<keyword evidence="3" id="KW-0819">tRNA processing</keyword>
<evidence type="ECO:0000256" key="6">
    <source>
        <dbReference type="ARBA" id="ARBA00048117"/>
    </source>
</evidence>
<dbReference type="Pfam" id="PF00814">
    <property type="entry name" value="TsaD"/>
    <property type="match status" value="1"/>
</dbReference>
<dbReference type="InterPro" id="IPR017860">
    <property type="entry name" value="Peptidase_M22_CS"/>
</dbReference>
<reference evidence="8 9" key="1">
    <citation type="journal article" date="2015" name="Fungal Genet. Biol.">
        <title>Evolution of novel wood decay mechanisms in Agaricales revealed by the genome sequences of Fistulina hepatica and Cylindrobasidium torrendii.</title>
        <authorList>
            <person name="Floudas D."/>
            <person name="Held B.W."/>
            <person name="Riley R."/>
            <person name="Nagy L.G."/>
            <person name="Koehler G."/>
            <person name="Ransdell A.S."/>
            <person name="Younus H."/>
            <person name="Chow J."/>
            <person name="Chiniquy J."/>
            <person name="Lipzen A."/>
            <person name="Tritt A."/>
            <person name="Sun H."/>
            <person name="Haridas S."/>
            <person name="LaButti K."/>
            <person name="Ohm R.A."/>
            <person name="Kues U."/>
            <person name="Blanchette R.A."/>
            <person name="Grigoriev I.V."/>
            <person name="Minto R.E."/>
            <person name="Hibbett D.S."/>
        </authorList>
    </citation>
    <scope>NUCLEOTIDE SEQUENCE [LARGE SCALE GENOMIC DNA]</scope>
    <source>
        <strain evidence="8 9">FP15055 ss-10</strain>
    </source>
</reference>
<keyword evidence="8" id="KW-0378">Hydrolase</keyword>
<name>A0A0D7BKN5_9AGAR</name>
<accession>A0A0D7BKN5</accession>
<organism evidence="8 9">
    <name type="scientific">Cylindrobasidium torrendii FP15055 ss-10</name>
    <dbReference type="NCBI Taxonomy" id="1314674"/>
    <lineage>
        <taxon>Eukaryota</taxon>
        <taxon>Fungi</taxon>
        <taxon>Dikarya</taxon>
        <taxon>Basidiomycota</taxon>
        <taxon>Agaricomycotina</taxon>
        <taxon>Agaricomycetes</taxon>
        <taxon>Agaricomycetidae</taxon>
        <taxon>Agaricales</taxon>
        <taxon>Marasmiineae</taxon>
        <taxon>Physalacriaceae</taxon>
        <taxon>Cylindrobasidium</taxon>
    </lineage>
</organism>
<dbReference type="PRINTS" id="PR00789">
    <property type="entry name" value="OSIALOPTASE"/>
</dbReference>
<dbReference type="GO" id="GO:0061711">
    <property type="term" value="F:tRNA N(6)-L-threonylcarbamoyladenine synthase activity"/>
    <property type="evidence" value="ECO:0007669"/>
    <property type="project" value="UniProtKB-EC"/>
</dbReference>
<dbReference type="EC" id="2.3.1.234" evidence="1"/>
<dbReference type="AlphaFoldDB" id="A0A0D7BKN5"/>
<dbReference type="Gene3D" id="3.30.420.40">
    <property type="match status" value="2"/>
</dbReference>
<dbReference type="SUPFAM" id="SSF53067">
    <property type="entry name" value="Actin-like ATPase domain"/>
    <property type="match status" value="1"/>
</dbReference>
<keyword evidence="2" id="KW-0808">Transferase</keyword>
<dbReference type="EMBL" id="KN880458">
    <property type="protein sequence ID" value="KIY71133.1"/>
    <property type="molecule type" value="Genomic_DNA"/>
</dbReference>
<dbReference type="InterPro" id="IPR043129">
    <property type="entry name" value="ATPase_NBD"/>
</dbReference>
<sequence length="357" mass="38756">MAFETSADDTCAAVVTSDMKILSNVVIKQTEIHAQFGGIQPTNAVLAHQRNAPVAAKRALVEAGLTIKDIDGIAFTKGPGMGVCLGVGSQTAKAIAAIHDIPVVGVHHMQGHALTALLTSQPNPPQFPFLALLVSGGHNMLVLVKAADEFEIVANTLDTTVGRVLDKLTRELGLGYTGQQLEQFYTTCKATPVVPEDFGPFGQPMLKRAWSFSAHHSHMERYMHKRQANGQPDLTDGERLGLIDRLMQAVGEHLTRPFRDVLMDLVARNIKVNDLVVGGGVASNLYLRRRIEQAARDRTAGQPGMRVHYPPPALCTDNAVMIAVASMHRFLKGDFDDLSCAPNTKWSIEDCKLTRVP</sequence>
<dbReference type="GO" id="GO:0006508">
    <property type="term" value="P:proteolysis"/>
    <property type="evidence" value="ECO:0007669"/>
    <property type="project" value="UniProtKB-KW"/>
</dbReference>